<protein>
    <submittedName>
        <fullName evidence="2">Kch1 protein</fullName>
    </submittedName>
</protein>
<dbReference type="Proteomes" id="UP001377567">
    <property type="component" value="Unassembled WGS sequence"/>
</dbReference>
<gene>
    <name evidence="2" type="ORF">DAKH74_015240</name>
</gene>
<keyword evidence="3" id="KW-1185">Reference proteome</keyword>
<dbReference type="PANTHER" id="PTHR36424:SF1">
    <property type="entry name" value="LOW AFFINITY K(+) TRANSPORTER 1-RELATED"/>
    <property type="match status" value="1"/>
</dbReference>
<comment type="caution">
    <text evidence="2">The sequence shown here is derived from an EMBL/GenBank/DDBJ whole genome shotgun (WGS) entry which is preliminary data.</text>
</comment>
<accession>A0AAV5RUK2</accession>
<feature type="transmembrane region" description="Helical" evidence="1">
    <location>
        <begin position="36"/>
        <end position="61"/>
    </location>
</feature>
<keyword evidence="1" id="KW-0472">Membrane</keyword>
<evidence type="ECO:0000313" key="3">
    <source>
        <dbReference type="Proteomes" id="UP001377567"/>
    </source>
</evidence>
<keyword evidence="1" id="KW-0812">Transmembrane</keyword>
<reference evidence="2 3" key="1">
    <citation type="journal article" date="2023" name="Elife">
        <title>Identification of key yeast species and microbe-microbe interactions impacting larval growth of Drosophila in the wild.</title>
        <authorList>
            <person name="Mure A."/>
            <person name="Sugiura Y."/>
            <person name="Maeda R."/>
            <person name="Honda K."/>
            <person name="Sakurai N."/>
            <person name="Takahashi Y."/>
            <person name="Watada M."/>
            <person name="Katoh T."/>
            <person name="Gotoh A."/>
            <person name="Gotoh Y."/>
            <person name="Taniguchi I."/>
            <person name="Nakamura K."/>
            <person name="Hayashi T."/>
            <person name="Katayama T."/>
            <person name="Uemura T."/>
            <person name="Hattori Y."/>
        </authorList>
    </citation>
    <scope>NUCLEOTIDE SEQUENCE [LARGE SCALE GENOMIC DNA]</scope>
    <source>
        <strain evidence="2 3">KH-74</strain>
    </source>
</reference>
<dbReference type="GO" id="GO:0005886">
    <property type="term" value="C:plasma membrane"/>
    <property type="evidence" value="ECO:0007669"/>
    <property type="project" value="InterPro"/>
</dbReference>
<keyword evidence="1" id="KW-1133">Transmembrane helix</keyword>
<sequence length="414" mass="48305">MLFHEWKYTVNPRKFDEIQPKVFENYRIRTVLSYAFNVWFLLLLKVAFLVSDFYTCIKLLAYNSWSNNVIKPYLPFNISKWLFSGCIFASICLLLWEIIAGIRVFRSNNIALCYVNKFSRLVYSVISYSKFCLMDRITPTTKFERWAFFVFFEIKDCLGLLIADTPRQVINALTLWSVVITKSNSNMQDLSELESFQDVLSRIRYIAKYNHTEAVLLSFMLFSFAIWLFFICKLFCAIACSPFIYYSLIKKGNYSGLREYVCLAISARIDDLLDVDEKLKRDDSISSLSSNSMFLYHTEDNSTKDTLQTFNSEYLTNAYNDGASLVDYHQNDNSKSTPTKSSFVIHNQSTSTLDNDTDFLGEPQRPVSVLYGNNPNFYDFAPKFHRPRPRLQIKTDPHSYDVPHIMTPKDAYFK</sequence>
<feature type="transmembrane region" description="Helical" evidence="1">
    <location>
        <begin position="81"/>
        <end position="102"/>
    </location>
</feature>
<name>A0AAV5RUK2_MAUHU</name>
<evidence type="ECO:0000313" key="2">
    <source>
        <dbReference type="EMBL" id="GMM54908.1"/>
    </source>
</evidence>
<dbReference type="InterPro" id="IPR031606">
    <property type="entry name" value="Kch1/2"/>
</dbReference>
<dbReference type="PANTHER" id="PTHR36424">
    <property type="entry name" value="PHEROMONE-REGULATED MEMBRANE PROTEIN 6"/>
    <property type="match status" value="1"/>
</dbReference>
<dbReference type="Pfam" id="PF16944">
    <property type="entry name" value="KCH"/>
    <property type="match status" value="1"/>
</dbReference>
<dbReference type="GO" id="GO:0015079">
    <property type="term" value="F:potassium ion transmembrane transporter activity"/>
    <property type="evidence" value="ECO:0007669"/>
    <property type="project" value="InterPro"/>
</dbReference>
<feature type="transmembrane region" description="Helical" evidence="1">
    <location>
        <begin position="214"/>
        <end position="245"/>
    </location>
</feature>
<organism evidence="2 3">
    <name type="scientific">Maudiozyma humilis</name>
    <name type="common">Sour dough yeast</name>
    <name type="synonym">Kazachstania humilis</name>
    <dbReference type="NCBI Taxonomy" id="51915"/>
    <lineage>
        <taxon>Eukaryota</taxon>
        <taxon>Fungi</taxon>
        <taxon>Dikarya</taxon>
        <taxon>Ascomycota</taxon>
        <taxon>Saccharomycotina</taxon>
        <taxon>Saccharomycetes</taxon>
        <taxon>Saccharomycetales</taxon>
        <taxon>Saccharomycetaceae</taxon>
        <taxon>Maudiozyma</taxon>
    </lineage>
</organism>
<proteinExistence type="predicted"/>
<dbReference type="EMBL" id="BTGD01000003">
    <property type="protein sequence ID" value="GMM54908.1"/>
    <property type="molecule type" value="Genomic_DNA"/>
</dbReference>
<dbReference type="AlphaFoldDB" id="A0AAV5RUK2"/>
<evidence type="ECO:0000256" key="1">
    <source>
        <dbReference type="SAM" id="Phobius"/>
    </source>
</evidence>